<dbReference type="PRINTS" id="PR01039">
    <property type="entry name" value="TRNASYNTHTRP"/>
</dbReference>
<evidence type="ECO:0000256" key="6">
    <source>
        <dbReference type="ARBA" id="ARBA00022917"/>
    </source>
</evidence>
<organism evidence="11 12">
    <name type="scientific">Succinivibrio dextrinosolvens DSM 3072</name>
    <dbReference type="NCBI Taxonomy" id="1123324"/>
    <lineage>
        <taxon>Bacteria</taxon>
        <taxon>Pseudomonadati</taxon>
        <taxon>Pseudomonadota</taxon>
        <taxon>Gammaproteobacteria</taxon>
        <taxon>Aeromonadales</taxon>
        <taxon>Succinivibrionaceae</taxon>
        <taxon>Succinivibrio</taxon>
    </lineage>
</organism>
<dbReference type="Gene3D" id="1.10.240.10">
    <property type="entry name" value="Tyrosyl-Transfer RNA Synthetase"/>
    <property type="match status" value="1"/>
</dbReference>
<comment type="similarity">
    <text evidence="1 9 10">Belongs to the class-I aminoacyl-tRNA synthetase family.</text>
</comment>
<evidence type="ECO:0000256" key="9">
    <source>
        <dbReference type="HAMAP-Rule" id="MF_00140"/>
    </source>
</evidence>
<dbReference type="PANTHER" id="PTHR43766">
    <property type="entry name" value="TRYPTOPHAN--TRNA LIGASE, MITOCHONDRIAL"/>
    <property type="match status" value="1"/>
</dbReference>
<dbReference type="Pfam" id="PF00579">
    <property type="entry name" value="tRNA-synt_1b"/>
    <property type="match status" value="1"/>
</dbReference>
<evidence type="ECO:0000313" key="12">
    <source>
        <dbReference type="Proteomes" id="UP000242432"/>
    </source>
</evidence>
<comment type="subunit">
    <text evidence="9">Homodimer.</text>
</comment>
<feature type="binding site" evidence="9">
    <location>
        <position position="135"/>
    </location>
    <ligand>
        <name>L-tryptophan</name>
        <dbReference type="ChEBI" id="CHEBI:57912"/>
    </ligand>
</feature>
<dbReference type="Gene3D" id="3.40.50.620">
    <property type="entry name" value="HUPs"/>
    <property type="match status" value="1"/>
</dbReference>
<evidence type="ECO:0000256" key="2">
    <source>
        <dbReference type="ARBA" id="ARBA00022490"/>
    </source>
</evidence>
<evidence type="ECO:0000256" key="8">
    <source>
        <dbReference type="ARBA" id="ARBA00049929"/>
    </source>
</evidence>
<evidence type="ECO:0000256" key="1">
    <source>
        <dbReference type="ARBA" id="ARBA00005594"/>
    </source>
</evidence>
<protein>
    <recommendedName>
        <fullName evidence="9">Tryptophan--tRNA ligase</fullName>
        <ecNumber evidence="9">6.1.1.2</ecNumber>
    </recommendedName>
    <alternativeName>
        <fullName evidence="9">Tryptophanyl-tRNA synthetase</fullName>
        <shortName evidence="9">TrpRS</shortName>
    </alternativeName>
</protein>
<dbReference type="GO" id="GO:0004830">
    <property type="term" value="F:tryptophan-tRNA ligase activity"/>
    <property type="evidence" value="ECO:0007669"/>
    <property type="project" value="UniProtKB-UniRule"/>
</dbReference>
<dbReference type="InterPro" id="IPR002306">
    <property type="entry name" value="Trp-tRNA-ligase"/>
</dbReference>
<evidence type="ECO:0000256" key="10">
    <source>
        <dbReference type="RuleBase" id="RU363036"/>
    </source>
</evidence>
<sequence>MSKPIIFSGIQPSGELSVGNYIGSLRNWVKLQDDYDCIYCVVNEHAITVRQDPKELLNRSYDTLAIFLAAGIDPNKSTIFLQSHVPAHCQLSWVLNCYTQVGELNRMTQYKDKSKRYADNVTAGLFDYPVLMAADILLYQANLVPVGDDQKQHIEITRDIATRFNNLYGDTFVLPEGYFPKTGARVMSLQEPTKKMSKSDDNQNNVVRILEEPKSIIKKLKKAVTDSDNPPVIKYDWENKPGVSNLLEILSACNGKSIEELVEQYKDSMYGTFKCDVGDALVAMLEPIQTRYKEIRADQGYLDEVLKNGAIKARERAQKTLDDVYKKVGFALEA</sequence>
<dbReference type="GO" id="GO:0005524">
    <property type="term" value="F:ATP binding"/>
    <property type="evidence" value="ECO:0007669"/>
    <property type="project" value="UniProtKB-UniRule"/>
</dbReference>
<name>A0A1T4V0F9_9GAMM</name>
<dbReference type="FunFam" id="1.10.240.10:FF:000002">
    <property type="entry name" value="Tryptophan--tRNA ligase"/>
    <property type="match status" value="1"/>
</dbReference>
<evidence type="ECO:0000256" key="4">
    <source>
        <dbReference type="ARBA" id="ARBA00022741"/>
    </source>
</evidence>
<feature type="binding site" evidence="9">
    <location>
        <position position="186"/>
    </location>
    <ligand>
        <name>ATP</name>
        <dbReference type="ChEBI" id="CHEBI:30616"/>
    </ligand>
</feature>
<dbReference type="InterPro" id="IPR002305">
    <property type="entry name" value="aa-tRNA-synth_Ic"/>
</dbReference>
<dbReference type="EC" id="6.1.1.2" evidence="9"/>
<keyword evidence="4 9" id="KW-0547">Nucleotide-binding</keyword>
<dbReference type="FunFam" id="3.40.50.620:FF:000024">
    <property type="entry name" value="Tryptophan--tRNA ligase"/>
    <property type="match status" value="1"/>
</dbReference>
<keyword evidence="12" id="KW-1185">Reference proteome</keyword>
<feature type="short sequence motif" description="'KMSKS' region" evidence="9">
    <location>
        <begin position="195"/>
        <end position="199"/>
    </location>
</feature>
<dbReference type="InterPro" id="IPR050203">
    <property type="entry name" value="Trp-tRNA_synthetase"/>
</dbReference>
<reference evidence="12" key="1">
    <citation type="submission" date="2017-02" db="EMBL/GenBank/DDBJ databases">
        <authorList>
            <person name="Varghese N."/>
            <person name="Submissions S."/>
        </authorList>
    </citation>
    <scope>NUCLEOTIDE SEQUENCE [LARGE SCALE GENOMIC DNA]</scope>
    <source>
        <strain evidence="12">DSM 3072</strain>
    </source>
</reference>
<keyword evidence="6 9" id="KW-0648">Protein biosynthesis</keyword>
<dbReference type="HAMAP" id="MF_00140_B">
    <property type="entry name" value="Trp_tRNA_synth_B"/>
    <property type="match status" value="1"/>
</dbReference>
<evidence type="ECO:0000313" key="11">
    <source>
        <dbReference type="EMBL" id="SKA58442.1"/>
    </source>
</evidence>
<dbReference type="RefSeq" id="WP_078928035.1">
    <property type="nucleotide sequence ID" value="NZ_FUXX01000004.1"/>
</dbReference>
<comment type="caution">
    <text evidence="9">Lacks conserved residue(s) required for the propagation of feature annotation.</text>
</comment>
<accession>A0A1T4V0F9</accession>
<keyword evidence="7 9" id="KW-0030">Aminoacyl-tRNA synthetase</keyword>
<dbReference type="AlphaFoldDB" id="A0A1T4V0F9"/>
<comment type="subcellular location">
    <subcellularLocation>
        <location evidence="9">Cytoplasm</location>
    </subcellularLocation>
</comment>
<feature type="binding site" evidence="9">
    <location>
        <begin position="19"/>
        <end position="20"/>
    </location>
    <ligand>
        <name>ATP</name>
        <dbReference type="ChEBI" id="CHEBI:30616"/>
    </ligand>
</feature>
<dbReference type="PANTHER" id="PTHR43766:SF1">
    <property type="entry name" value="TRYPTOPHAN--TRNA LIGASE, MITOCHONDRIAL"/>
    <property type="match status" value="1"/>
</dbReference>
<dbReference type="EMBL" id="FUXX01000004">
    <property type="protein sequence ID" value="SKA58442.1"/>
    <property type="molecule type" value="Genomic_DNA"/>
</dbReference>
<dbReference type="GO" id="GO:0006436">
    <property type="term" value="P:tryptophanyl-tRNA aminoacylation"/>
    <property type="evidence" value="ECO:0007669"/>
    <property type="project" value="UniProtKB-UniRule"/>
</dbReference>
<evidence type="ECO:0000256" key="5">
    <source>
        <dbReference type="ARBA" id="ARBA00022840"/>
    </source>
</evidence>
<feature type="binding site" evidence="9">
    <location>
        <begin position="11"/>
        <end position="13"/>
    </location>
    <ligand>
        <name>ATP</name>
        <dbReference type="ChEBI" id="CHEBI:30616"/>
    </ligand>
</feature>
<keyword evidence="5 9" id="KW-0067">ATP-binding</keyword>
<dbReference type="InterPro" id="IPR024109">
    <property type="entry name" value="Trp-tRNA-ligase_bac-type"/>
</dbReference>
<dbReference type="NCBIfam" id="TIGR00233">
    <property type="entry name" value="trpS"/>
    <property type="match status" value="1"/>
</dbReference>
<feature type="binding site" evidence="9">
    <location>
        <begin position="147"/>
        <end position="149"/>
    </location>
    <ligand>
        <name>ATP</name>
        <dbReference type="ChEBI" id="CHEBI:30616"/>
    </ligand>
</feature>
<comment type="function">
    <text evidence="9">Catalyzes the attachment of tryptophan to tRNA(Trp).</text>
</comment>
<proteinExistence type="inferred from homology"/>
<dbReference type="STRING" id="83771.SAMN02910357_01528"/>
<keyword evidence="2 9" id="KW-0963">Cytoplasm</keyword>
<feature type="binding site" evidence="9">
    <location>
        <begin position="195"/>
        <end position="199"/>
    </location>
    <ligand>
        <name>ATP</name>
        <dbReference type="ChEBI" id="CHEBI:30616"/>
    </ligand>
</feature>
<dbReference type="CDD" id="cd00806">
    <property type="entry name" value="TrpRS_core"/>
    <property type="match status" value="1"/>
</dbReference>
<dbReference type="SUPFAM" id="SSF52374">
    <property type="entry name" value="Nucleotidylyl transferase"/>
    <property type="match status" value="1"/>
</dbReference>
<dbReference type="Proteomes" id="UP000242432">
    <property type="component" value="Unassembled WGS sequence"/>
</dbReference>
<dbReference type="InterPro" id="IPR014729">
    <property type="entry name" value="Rossmann-like_a/b/a_fold"/>
</dbReference>
<comment type="catalytic activity">
    <reaction evidence="8 9">
        <text>tRNA(Trp) + L-tryptophan + ATP = L-tryptophyl-tRNA(Trp) + AMP + diphosphate + H(+)</text>
        <dbReference type="Rhea" id="RHEA:24080"/>
        <dbReference type="Rhea" id="RHEA-COMP:9671"/>
        <dbReference type="Rhea" id="RHEA-COMP:9705"/>
        <dbReference type="ChEBI" id="CHEBI:15378"/>
        <dbReference type="ChEBI" id="CHEBI:30616"/>
        <dbReference type="ChEBI" id="CHEBI:33019"/>
        <dbReference type="ChEBI" id="CHEBI:57912"/>
        <dbReference type="ChEBI" id="CHEBI:78442"/>
        <dbReference type="ChEBI" id="CHEBI:78535"/>
        <dbReference type="ChEBI" id="CHEBI:456215"/>
        <dbReference type="EC" id="6.1.1.2"/>
    </reaction>
</comment>
<evidence type="ECO:0000256" key="3">
    <source>
        <dbReference type="ARBA" id="ARBA00022598"/>
    </source>
</evidence>
<dbReference type="GO" id="GO:0005829">
    <property type="term" value="C:cytosol"/>
    <property type="evidence" value="ECO:0007669"/>
    <property type="project" value="TreeGrafter"/>
</dbReference>
<keyword evidence="3 9" id="KW-0436">Ligase</keyword>
<evidence type="ECO:0000256" key="7">
    <source>
        <dbReference type="ARBA" id="ARBA00023146"/>
    </source>
</evidence>
<gene>
    <name evidence="9" type="primary">trpS</name>
    <name evidence="11" type="ORF">SAMN02745213_00456</name>
</gene>